<evidence type="ECO:0000313" key="2">
    <source>
        <dbReference type="Proteomes" id="UP000663843"/>
    </source>
</evidence>
<name>A0A8H3GGS9_9AGAM</name>
<sequence length="695" mass="78203">MLEAQALTDFQLASLLPHAQRLTLLRLPPEQTESKVAPKAADTGCDSYGRIEQAEVGYGHLTTSDDVKLFWPGSCAISLSVFITPTFCIDKAMYWFDMDVLWCQPLAGAAYPVQTWQNDPSESLTKRKHYFRTPSSLYYFDYLWNVFSVVRPADNGGSTGIGRADQPKAGNSHSTTSANVKLFWPDSAGIDSSGLIPMTFCIGGVVYWFDMDELWCQAPGDRSYRVHIWQIDPNASLADMEHHFDTPSGVYYFDYRRNVFSHDGALFCASSSAIDVGGLLPMTFSIRGTVYWFDVDVLWCQAPGDKCYRVHTWQDDPNESLADRKHHFYTPNGSYYFDYRWNVFSNEGELFCASPSAINPGGLLPVTHCIDGTVYWFDVDELWCQAPNDKRYRVHTWQSEPNENLANSKHYFYACNSFYYLDECRNLYSEHGTLVYRGQSSFTTDELGIPSFQIGDAPFWLHKDGLLYRGTDDALYRVLACPKGLCASDAKSDSLQTGLLTGVVAYSPTLSTSSPLPVSSVFDNCQTRSTPPLFAESGNTPSALISPAQDISSEKVKVQPTRKRGNKDHLVCPYGDKVYRRPVALKEHIYAHKKFKSTLCPFVDPNTGFTCDTGFRTKKNMRRRLSVHGAGTLEEYLGLPPIPLRKKKETAASELLAPHNPYDLPRSSIRSEIISCLYFSSHNAVVHYYPPHVVQ</sequence>
<reference evidence="1" key="1">
    <citation type="submission" date="2021-01" db="EMBL/GenBank/DDBJ databases">
        <authorList>
            <person name="Kaushik A."/>
        </authorList>
    </citation>
    <scope>NUCLEOTIDE SEQUENCE</scope>
    <source>
        <strain evidence="1">AG2-2IIIB</strain>
    </source>
</reference>
<dbReference type="Gene3D" id="3.30.160.60">
    <property type="entry name" value="Classic Zinc Finger"/>
    <property type="match status" value="1"/>
</dbReference>
<dbReference type="Proteomes" id="UP000663843">
    <property type="component" value="Unassembled WGS sequence"/>
</dbReference>
<dbReference type="AlphaFoldDB" id="A0A8H3GGS9"/>
<proteinExistence type="predicted"/>
<accession>A0A8H3GGS9</accession>
<evidence type="ECO:0000313" key="1">
    <source>
        <dbReference type="EMBL" id="CAE6449700.1"/>
    </source>
</evidence>
<organism evidence="1 2">
    <name type="scientific">Rhizoctonia solani</name>
    <dbReference type="NCBI Taxonomy" id="456999"/>
    <lineage>
        <taxon>Eukaryota</taxon>
        <taxon>Fungi</taxon>
        <taxon>Dikarya</taxon>
        <taxon>Basidiomycota</taxon>
        <taxon>Agaricomycotina</taxon>
        <taxon>Agaricomycetes</taxon>
        <taxon>Cantharellales</taxon>
        <taxon>Ceratobasidiaceae</taxon>
        <taxon>Rhizoctonia</taxon>
    </lineage>
</organism>
<dbReference type="EMBL" id="CAJMWT010002654">
    <property type="protein sequence ID" value="CAE6449700.1"/>
    <property type="molecule type" value="Genomic_DNA"/>
</dbReference>
<protein>
    <submittedName>
        <fullName evidence="1">Uncharacterized protein</fullName>
    </submittedName>
</protein>
<comment type="caution">
    <text evidence="1">The sequence shown here is derived from an EMBL/GenBank/DDBJ whole genome shotgun (WGS) entry which is preliminary data.</text>
</comment>
<gene>
    <name evidence="1" type="ORF">RDB_LOCUS85623</name>
</gene>